<sequence length="322" mass="37469">MDKDTTVRYTVFAETTDYDEKRRGSMFDRRRSSITHLLAKPPPGLRWMSLEVWMCIKWLVAWTLYCILGALIFIQLEEPMPNGHKDVLAPHPHWKKFKELLQKQEQMEELLDLKSNLIKMCDHTFLNQSFSFELSDVDGLPVWKDWPENDKENRTTIINHQESLFADLKDVESACKESLFVVEQITHYEEVPSLIDAVYYTMTAVTTIGYGHISPTTTANKIFCVLYCLIGVPLTCIFLNKSSEFLSIKMLETYKRVSKRHPDKKVSLLYLITAFYLTLGFIVFMFIPSVAFMFIEEWTYLDSFYFTFITLSTIGFGDLIAG</sequence>
<dbReference type="GO" id="GO:0022841">
    <property type="term" value="F:potassium ion leak channel activity"/>
    <property type="evidence" value="ECO:0007669"/>
    <property type="project" value="TreeGrafter"/>
</dbReference>
<evidence type="ECO:0000313" key="11">
    <source>
        <dbReference type="EMBL" id="CAL4062023.1"/>
    </source>
</evidence>
<dbReference type="Gene3D" id="1.10.287.70">
    <property type="match status" value="1"/>
</dbReference>
<proteinExistence type="inferred from homology"/>
<evidence type="ECO:0000313" key="12">
    <source>
        <dbReference type="Proteomes" id="UP001497623"/>
    </source>
</evidence>
<keyword evidence="4 9" id="KW-1133">Transmembrane helix</keyword>
<keyword evidence="3 8" id="KW-0812">Transmembrane</keyword>
<organism evidence="11 12">
    <name type="scientific">Meganyctiphanes norvegica</name>
    <name type="common">Northern krill</name>
    <name type="synonym">Thysanopoda norvegica</name>
    <dbReference type="NCBI Taxonomy" id="48144"/>
    <lineage>
        <taxon>Eukaryota</taxon>
        <taxon>Metazoa</taxon>
        <taxon>Ecdysozoa</taxon>
        <taxon>Arthropoda</taxon>
        <taxon>Crustacea</taxon>
        <taxon>Multicrustacea</taxon>
        <taxon>Malacostraca</taxon>
        <taxon>Eumalacostraca</taxon>
        <taxon>Eucarida</taxon>
        <taxon>Euphausiacea</taxon>
        <taxon>Euphausiidae</taxon>
        <taxon>Meganyctiphanes</taxon>
    </lineage>
</organism>
<dbReference type="PRINTS" id="PR01333">
    <property type="entry name" value="2POREKCHANEL"/>
</dbReference>
<dbReference type="PANTHER" id="PTHR11003:SF338">
    <property type="entry name" value="PROTEIN CBG03693"/>
    <property type="match status" value="1"/>
</dbReference>
<feature type="transmembrane region" description="Helical" evidence="9">
    <location>
        <begin position="268"/>
        <end position="291"/>
    </location>
</feature>
<evidence type="ECO:0000256" key="4">
    <source>
        <dbReference type="ARBA" id="ARBA00022989"/>
    </source>
</evidence>
<reference evidence="11 12" key="1">
    <citation type="submission" date="2024-05" db="EMBL/GenBank/DDBJ databases">
        <authorList>
            <person name="Wallberg A."/>
        </authorList>
    </citation>
    <scope>NUCLEOTIDE SEQUENCE [LARGE SCALE GENOMIC DNA]</scope>
</reference>
<evidence type="ECO:0000256" key="3">
    <source>
        <dbReference type="ARBA" id="ARBA00022692"/>
    </source>
</evidence>
<dbReference type="SUPFAM" id="SSF81324">
    <property type="entry name" value="Voltage-gated potassium channels"/>
    <property type="match status" value="2"/>
</dbReference>
<protein>
    <recommendedName>
        <fullName evidence="10">Potassium channel domain-containing protein</fullName>
    </recommendedName>
</protein>
<comment type="similarity">
    <text evidence="8">Belongs to the two pore domain potassium channel (TC 1.A.1.8) family.</text>
</comment>
<evidence type="ECO:0000256" key="5">
    <source>
        <dbReference type="ARBA" id="ARBA00023065"/>
    </source>
</evidence>
<dbReference type="InterPro" id="IPR013099">
    <property type="entry name" value="K_chnl_dom"/>
</dbReference>
<evidence type="ECO:0000256" key="6">
    <source>
        <dbReference type="ARBA" id="ARBA00023136"/>
    </source>
</evidence>
<feature type="domain" description="Potassium channel" evidence="10">
    <location>
        <begin position="189"/>
        <end position="246"/>
    </location>
</feature>
<comment type="subcellular location">
    <subcellularLocation>
        <location evidence="1">Membrane</location>
        <topology evidence="1">Multi-pass membrane protein</topology>
    </subcellularLocation>
</comment>
<feature type="transmembrane region" description="Helical" evidence="9">
    <location>
        <begin position="219"/>
        <end position="240"/>
    </location>
</feature>
<evidence type="ECO:0000259" key="10">
    <source>
        <dbReference type="Pfam" id="PF07885"/>
    </source>
</evidence>
<dbReference type="GO" id="GO:0015271">
    <property type="term" value="F:outward rectifier potassium channel activity"/>
    <property type="evidence" value="ECO:0007669"/>
    <property type="project" value="TreeGrafter"/>
</dbReference>
<name>A0AAV2PMN6_MEGNR</name>
<evidence type="ECO:0000256" key="7">
    <source>
        <dbReference type="ARBA" id="ARBA00023303"/>
    </source>
</evidence>
<evidence type="ECO:0000256" key="8">
    <source>
        <dbReference type="RuleBase" id="RU003857"/>
    </source>
</evidence>
<evidence type="ECO:0000256" key="2">
    <source>
        <dbReference type="ARBA" id="ARBA00022448"/>
    </source>
</evidence>
<keyword evidence="12" id="KW-1185">Reference proteome</keyword>
<keyword evidence="2 8" id="KW-0813">Transport</keyword>
<feature type="domain" description="Potassium channel" evidence="10">
    <location>
        <begin position="272"/>
        <end position="320"/>
    </location>
</feature>
<dbReference type="InterPro" id="IPR003280">
    <property type="entry name" value="2pore_dom_K_chnl"/>
</dbReference>
<dbReference type="GO" id="GO:0030322">
    <property type="term" value="P:stabilization of membrane potential"/>
    <property type="evidence" value="ECO:0007669"/>
    <property type="project" value="TreeGrafter"/>
</dbReference>
<feature type="transmembrane region" description="Helical" evidence="9">
    <location>
        <begin position="303"/>
        <end position="321"/>
    </location>
</feature>
<dbReference type="Proteomes" id="UP001497623">
    <property type="component" value="Unassembled WGS sequence"/>
</dbReference>
<keyword evidence="5 8" id="KW-0406">Ion transport</keyword>
<keyword evidence="7 8" id="KW-0407">Ion channel</keyword>
<dbReference type="EMBL" id="CAXKWB010000711">
    <property type="protein sequence ID" value="CAL4062023.1"/>
    <property type="molecule type" value="Genomic_DNA"/>
</dbReference>
<dbReference type="GO" id="GO:0005886">
    <property type="term" value="C:plasma membrane"/>
    <property type="evidence" value="ECO:0007669"/>
    <property type="project" value="TreeGrafter"/>
</dbReference>
<dbReference type="AlphaFoldDB" id="A0AAV2PMN6"/>
<evidence type="ECO:0000256" key="1">
    <source>
        <dbReference type="ARBA" id="ARBA00004141"/>
    </source>
</evidence>
<feature type="non-terminal residue" evidence="11">
    <location>
        <position position="322"/>
    </location>
</feature>
<feature type="transmembrane region" description="Helical" evidence="9">
    <location>
        <begin position="56"/>
        <end position="76"/>
    </location>
</feature>
<accession>A0AAV2PMN6</accession>
<evidence type="ECO:0000256" key="9">
    <source>
        <dbReference type="SAM" id="Phobius"/>
    </source>
</evidence>
<comment type="caution">
    <text evidence="11">The sequence shown here is derived from an EMBL/GenBank/DDBJ whole genome shotgun (WGS) entry which is preliminary data.</text>
</comment>
<dbReference type="Pfam" id="PF07885">
    <property type="entry name" value="Ion_trans_2"/>
    <property type="match status" value="2"/>
</dbReference>
<keyword evidence="6 9" id="KW-0472">Membrane</keyword>
<gene>
    <name evidence="11" type="ORF">MNOR_LOCUS2352</name>
</gene>
<dbReference type="PANTHER" id="PTHR11003">
    <property type="entry name" value="POTASSIUM CHANNEL, SUBFAMILY K"/>
    <property type="match status" value="1"/>
</dbReference>